<dbReference type="AlphaFoldDB" id="W6Q095"/>
<keyword evidence="4" id="KW-0238">DNA-binding</keyword>
<accession>W6Q095</accession>
<keyword evidence="1" id="KW-0479">Metal-binding</keyword>
<dbReference type="GO" id="GO:0003677">
    <property type="term" value="F:DNA binding"/>
    <property type="evidence" value="ECO:0007669"/>
    <property type="project" value="UniProtKB-KW"/>
</dbReference>
<dbReference type="SUPFAM" id="SSF57667">
    <property type="entry name" value="beta-beta-alpha zinc fingers"/>
    <property type="match status" value="1"/>
</dbReference>
<keyword evidence="1" id="KW-0863">Zinc-finger</keyword>
<keyword evidence="1" id="KW-0862">Zinc</keyword>
<evidence type="ECO:0000259" key="3">
    <source>
        <dbReference type="PROSITE" id="PS50157"/>
    </source>
</evidence>
<evidence type="ECO:0000313" key="5">
    <source>
        <dbReference type="Proteomes" id="UP000030686"/>
    </source>
</evidence>
<dbReference type="Gene3D" id="3.30.160.60">
    <property type="entry name" value="Classic Zinc Finger"/>
    <property type="match status" value="1"/>
</dbReference>
<dbReference type="EMBL" id="HG792016">
    <property type="protein sequence ID" value="CDM29938.1"/>
    <property type="molecule type" value="Genomic_DNA"/>
</dbReference>
<evidence type="ECO:0000256" key="2">
    <source>
        <dbReference type="SAM" id="MobiDB-lite"/>
    </source>
</evidence>
<organism evidence="4 5">
    <name type="scientific">Penicillium roqueforti (strain FM164)</name>
    <dbReference type="NCBI Taxonomy" id="1365484"/>
    <lineage>
        <taxon>Eukaryota</taxon>
        <taxon>Fungi</taxon>
        <taxon>Dikarya</taxon>
        <taxon>Ascomycota</taxon>
        <taxon>Pezizomycotina</taxon>
        <taxon>Eurotiomycetes</taxon>
        <taxon>Eurotiomycetidae</taxon>
        <taxon>Eurotiales</taxon>
        <taxon>Aspergillaceae</taxon>
        <taxon>Penicillium</taxon>
    </lineage>
</organism>
<gene>
    <name evidence="4" type="ORF">PROQFM164_S02g000087</name>
</gene>
<dbReference type="Proteomes" id="UP000030686">
    <property type="component" value="Unassembled WGS sequence"/>
</dbReference>
<dbReference type="InterPro" id="IPR036236">
    <property type="entry name" value="Znf_C2H2_sf"/>
</dbReference>
<dbReference type="PROSITE" id="PS50157">
    <property type="entry name" value="ZINC_FINGER_C2H2_2"/>
    <property type="match status" value="1"/>
</dbReference>
<dbReference type="GO" id="GO:0008270">
    <property type="term" value="F:zinc ion binding"/>
    <property type="evidence" value="ECO:0007669"/>
    <property type="project" value="UniProtKB-KW"/>
</dbReference>
<keyword evidence="5" id="KW-1185">Reference proteome</keyword>
<dbReference type="InterPro" id="IPR013087">
    <property type="entry name" value="Znf_C2H2_type"/>
</dbReference>
<feature type="domain" description="C2H2-type" evidence="3">
    <location>
        <begin position="14"/>
        <end position="41"/>
    </location>
</feature>
<evidence type="ECO:0000313" key="4">
    <source>
        <dbReference type="EMBL" id="CDM29938.1"/>
    </source>
</evidence>
<proteinExistence type="predicted"/>
<sequence length="55" mass="6430">MSDTTGPDVTRRGKQCSYCDRAFARREHICRHERSPRSVKPFGARDINQMFSRSQ</sequence>
<protein>
    <submittedName>
        <fullName evidence="4">Zinc finger C2H2-type/integrase DNA-binding domain</fullName>
    </submittedName>
</protein>
<dbReference type="OrthoDB" id="40579at2759"/>
<feature type="region of interest" description="Disordered" evidence="2">
    <location>
        <begin position="32"/>
        <end position="55"/>
    </location>
</feature>
<reference evidence="4" key="1">
    <citation type="journal article" date="2014" name="Nat. Commun.">
        <title>Multiple recent horizontal transfers of a large genomic region in cheese making fungi.</title>
        <authorList>
            <person name="Cheeseman K."/>
            <person name="Ropars J."/>
            <person name="Renault P."/>
            <person name="Dupont J."/>
            <person name="Gouzy J."/>
            <person name="Branca A."/>
            <person name="Abraham A.L."/>
            <person name="Ceppi M."/>
            <person name="Conseiller E."/>
            <person name="Debuchy R."/>
            <person name="Malagnac F."/>
            <person name="Goarin A."/>
            <person name="Silar P."/>
            <person name="Lacoste S."/>
            <person name="Sallet E."/>
            <person name="Bensimon A."/>
            <person name="Giraud T."/>
            <person name="Brygoo Y."/>
        </authorList>
    </citation>
    <scope>NUCLEOTIDE SEQUENCE [LARGE SCALE GENOMIC DNA]</scope>
    <source>
        <strain evidence="4">FM164</strain>
    </source>
</reference>
<name>W6Q095_PENRF</name>
<evidence type="ECO:0000256" key="1">
    <source>
        <dbReference type="PROSITE-ProRule" id="PRU00042"/>
    </source>
</evidence>